<evidence type="ECO:0000256" key="6">
    <source>
        <dbReference type="SAM" id="MobiDB-lite"/>
    </source>
</evidence>
<evidence type="ECO:0000256" key="2">
    <source>
        <dbReference type="ARBA" id="ARBA00004413"/>
    </source>
</evidence>
<feature type="compositionally biased region" description="Basic residues" evidence="6">
    <location>
        <begin position="782"/>
        <end position="804"/>
    </location>
</feature>
<keyword evidence="5" id="KW-0963">Cytoplasm</keyword>
<dbReference type="InterPro" id="IPR036409">
    <property type="entry name" value="Aldolase_II/adducin_N_sf"/>
</dbReference>
<dbReference type="FunCoup" id="A8XK67">
    <property type="interactions" value="1297"/>
</dbReference>
<organism evidence="8 9">
    <name type="scientific">Caenorhabditis briggsae</name>
    <dbReference type="NCBI Taxonomy" id="6238"/>
    <lineage>
        <taxon>Eukaryota</taxon>
        <taxon>Metazoa</taxon>
        <taxon>Ecdysozoa</taxon>
        <taxon>Nematoda</taxon>
        <taxon>Chromadorea</taxon>
        <taxon>Rhabditida</taxon>
        <taxon>Rhabditina</taxon>
        <taxon>Rhabditomorpha</taxon>
        <taxon>Rhabditoidea</taxon>
        <taxon>Rhabditidae</taxon>
        <taxon>Peloderinae</taxon>
        <taxon>Caenorhabditis</taxon>
    </lineage>
</organism>
<dbReference type="PANTHER" id="PTHR10672:SF3">
    <property type="entry name" value="PROTEIN HU-LI TAI SHAO"/>
    <property type="match status" value="1"/>
</dbReference>
<evidence type="ECO:0000313" key="8">
    <source>
        <dbReference type="EMBL" id="CAP33041.2"/>
    </source>
</evidence>
<dbReference type="SMART" id="SM01007">
    <property type="entry name" value="Aldolase_II"/>
    <property type="match status" value="1"/>
</dbReference>
<dbReference type="InterPro" id="IPR001303">
    <property type="entry name" value="Aldolase_II/adducin_N"/>
</dbReference>
<evidence type="ECO:0000256" key="4">
    <source>
        <dbReference type="ARBA" id="ARBA00023203"/>
    </source>
</evidence>
<evidence type="ECO:0000256" key="3">
    <source>
        <dbReference type="ARBA" id="ARBA00006274"/>
    </source>
</evidence>
<dbReference type="OMA" id="LEWESWM"/>
<dbReference type="InterPro" id="IPR051017">
    <property type="entry name" value="Aldolase-II_Adducin_sf"/>
</dbReference>
<evidence type="ECO:0000256" key="5">
    <source>
        <dbReference type="ARBA" id="ARBA00023212"/>
    </source>
</evidence>
<dbReference type="Gene3D" id="3.40.225.10">
    <property type="entry name" value="Class II aldolase/adducin N-terminal domain"/>
    <property type="match status" value="1"/>
</dbReference>
<evidence type="ECO:0000313" key="10">
    <source>
        <dbReference type="WormBase" id="CBG14555a"/>
    </source>
</evidence>
<evidence type="ECO:0000256" key="1">
    <source>
        <dbReference type="ARBA" id="ARBA00004245"/>
    </source>
</evidence>
<gene>
    <name evidence="10" type="primary">add-1</name>
    <name evidence="8" type="synonym">Cbr-add-1</name>
    <name evidence="10" type="ORF">CBG14555</name>
    <name evidence="8" type="ORF">CBG_14555</name>
</gene>
<dbReference type="FunFam" id="3.40.225.10:FF:000013">
    <property type="entry name" value="Class II aldolase"/>
    <property type="match status" value="1"/>
</dbReference>
<dbReference type="WormBase" id="CBG14555a">
    <property type="protein sequence ID" value="CBP44287"/>
    <property type="gene ID" value="WBGene00035011"/>
    <property type="gene designation" value="Cbr-add-1"/>
</dbReference>
<dbReference type="GO" id="GO:0051015">
    <property type="term" value="F:actin filament binding"/>
    <property type="evidence" value="ECO:0000318"/>
    <property type="project" value="GO_Central"/>
</dbReference>
<evidence type="ECO:0000313" key="9">
    <source>
        <dbReference type="Proteomes" id="UP000008549"/>
    </source>
</evidence>
<dbReference type="EMBL" id="HE600983">
    <property type="protein sequence ID" value="CAP33041.2"/>
    <property type="molecule type" value="Genomic_DNA"/>
</dbReference>
<dbReference type="AlphaFoldDB" id="A8XK67"/>
<dbReference type="InParanoid" id="A8XK67"/>
<name>A8XK67_CAEBR</name>
<feature type="region of interest" description="Disordered" evidence="6">
    <location>
        <begin position="758"/>
        <end position="804"/>
    </location>
</feature>
<dbReference type="STRING" id="6238.A8XK67"/>
<protein>
    <submittedName>
        <fullName evidence="8">Protein CBR-ADD-1</fullName>
    </submittedName>
</protein>
<keyword evidence="5" id="KW-0206">Cytoskeleton</keyword>
<feature type="region of interest" description="Disordered" evidence="6">
    <location>
        <begin position="1"/>
        <end position="21"/>
    </location>
</feature>
<dbReference type="eggNOG" id="KOG3699">
    <property type="taxonomic scope" value="Eukaryota"/>
</dbReference>
<keyword evidence="9" id="KW-1185">Reference proteome</keyword>
<dbReference type="Pfam" id="PF00596">
    <property type="entry name" value="Aldolase_II"/>
    <property type="match status" value="1"/>
</dbReference>
<evidence type="ECO:0000259" key="7">
    <source>
        <dbReference type="SMART" id="SM01007"/>
    </source>
</evidence>
<dbReference type="GO" id="GO:0005886">
    <property type="term" value="C:plasma membrane"/>
    <property type="evidence" value="ECO:0000318"/>
    <property type="project" value="GO_Central"/>
</dbReference>
<comment type="similarity">
    <text evidence="3">Belongs to the aldolase class II family. Adducin subfamily.</text>
</comment>
<accession>A8XK67</accession>
<sequence length="804" mass="90730">MYGQKSKERERPYLRDPDDPEYIKELQRPAVIKEDLSEMERRKRVQQILESKSFCHELEEVIRQECDTAKTDPDHLQVLQKLADLTVPQGNMSFGNLHTYGGNTIAIADLRGNDTYSKVERIQRNKLACLFRLADLFQWSQGIHNEISYRTNDEENSFLMNPYGLLYHEITAATIVKINEDGKILDCGLVKAGVNQPAFLLHSSIYKARPMVRCILHMHTAIVAAVASMKFGLLPLCQEAMVIGPVGYHDYQDIGDDEIPFDQLIESLGDKNVLFLRNQGFLVVGDTIEHAMFLANNTVIACETQVRAARAGLDNLIIPDEKAIQRAFRNSRNTNSLKRNGTVEWRVGELEWESWMRVLDHANFRTGHVYRQPQLRPKSAMSTSMVNNNDVALPPTTSAYGQIDETNLESVSAHRLALLRKEQERVRWLNSPNAYQKVEIMEYGADNPKKVTKWVHDVNIPSASGTPVKISSVHQFSPASSNPKEFKEKQQAIKENNRLGTVTPGPKSQILDGVTYEDISIVIQACNFFNRQETRPAKTRQRPELKICQYFQPDSDGTIGQSSSSDRAILIGTASKGIIDRQYQHHAQVYQQIYAPNPFSIETDEDIRKYVAMVKAKNAQGTTPRSVMSYSQYDDVEADAVSLMQGIREHKLSQAALSASDDGLNAGISPTSQNNGRSRNGTAGPIFGPPVPKIYFLTGIFHKILSFLYFDFPVQTSEESVNTSYMSQSVVFDCDPSFPVSMSPMLIEKFDEKQCLEAQGTSEGTTTSRSCTTASEEEKKDEKKKKKRGLLSFMRRKDKRINNQ</sequence>
<dbReference type="Proteomes" id="UP000008549">
    <property type="component" value="Unassembled WGS sequence"/>
</dbReference>
<dbReference type="GO" id="GO:0014069">
    <property type="term" value="C:postsynaptic density"/>
    <property type="evidence" value="ECO:0000318"/>
    <property type="project" value="GO_Central"/>
</dbReference>
<dbReference type="PANTHER" id="PTHR10672">
    <property type="entry name" value="ADDUCIN"/>
    <property type="match status" value="1"/>
</dbReference>
<proteinExistence type="inferred from homology"/>
<comment type="subcellular location">
    <subcellularLocation>
        <location evidence="2">Cell membrane</location>
        <topology evidence="2">Peripheral membrane protein</topology>
        <orientation evidence="2">Cytoplasmic side</orientation>
    </subcellularLocation>
    <subcellularLocation>
        <location evidence="1">Cytoplasm</location>
        <location evidence="1">Cytoskeleton</location>
    </subcellularLocation>
</comment>
<reference evidence="8 9" key="1">
    <citation type="journal article" date="2003" name="PLoS Biol.">
        <title>The genome sequence of Caenorhabditis briggsae: a platform for comparative genomics.</title>
        <authorList>
            <person name="Stein L.D."/>
            <person name="Bao Z."/>
            <person name="Blasiar D."/>
            <person name="Blumenthal T."/>
            <person name="Brent M.R."/>
            <person name="Chen N."/>
            <person name="Chinwalla A."/>
            <person name="Clarke L."/>
            <person name="Clee C."/>
            <person name="Coghlan A."/>
            <person name="Coulson A."/>
            <person name="D'Eustachio P."/>
            <person name="Fitch D.H."/>
            <person name="Fulton L.A."/>
            <person name="Fulton R.E."/>
            <person name="Griffiths-Jones S."/>
            <person name="Harris T.W."/>
            <person name="Hillier L.W."/>
            <person name="Kamath R."/>
            <person name="Kuwabara P.E."/>
            <person name="Mardis E.R."/>
            <person name="Marra M.A."/>
            <person name="Miner T.L."/>
            <person name="Minx P."/>
            <person name="Mullikin J.C."/>
            <person name="Plumb R.W."/>
            <person name="Rogers J."/>
            <person name="Schein J.E."/>
            <person name="Sohrmann M."/>
            <person name="Spieth J."/>
            <person name="Stajich J.E."/>
            <person name="Wei C."/>
            <person name="Willey D."/>
            <person name="Wilson R.K."/>
            <person name="Durbin R."/>
            <person name="Waterston R.H."/>
        </authorList>
    </citation>
    <scope>NUCLEOTIDE SEQUENCE [LARGE SCALE GENOMIC DNA]</scope>
    <source>
        <strain evidence="8 9">AF16</strain>
    </source>
</reference>
<feature type="domain" description="Class II aldolase/adducin N-terminal" evidence="7">
    <location>
        <begin position="125"/>
        <end position="306"/>
    </location>
</feature>
<dbReference type="GO" id="GO:0005856">
    <property type="term" value="C:cytoskeleton"/>
    <property type="evidence" value="ECO:0000318"/>
    <property type="project" value="GO_Central"/>
</dbReference>
<dbReference type="HOGENOM" id="CLU_006033_9_1_1"/>
<keyword evidence="4" id="KW-0009">Actin-binding</keyword>
<dbReference type="SUPFAM" id="SSF53639">
    <property type="entry name" value="AraD/HMP-PK domain-like"/>
    <property type="match status" value="1"/>
</dbReference>
<feature type="compositionally biased region" description="Polar residues" evidence="6">
    <location>
        <begin position="759"/>
        <end position="774"/>
    </location>
</feature>
<reference evidence="8 9" key="2">
    <citation type="journal article" date="2011" name="PLoS Genet.">
        <title>Caenorhabditis briggsae recombinant inbred line genotypes reveal inter-strain incompatibility and the evolution of recombination.</title>
        <authorList>
            <person name="Ross J.A."/>
            <person name="Koboldt D.C."/>
            <person name="Staisch J.E."/>
            <person name="Chamberlin H.M."/>
            <person name="Gupta B.P."/>
            <person name="Miller R.D."/>
            <person name="Baird S.E."/>
            <person name="Haag E.S."/>
        </authorList>
    </citation>
    <scope>NUCLEOTIDE SEQUENCE [LARGE SCALE GENOMIC DNA]</scope>
    <source>
        <strain evidence="8 9">AF16</strain>
    </source>
</reference>